<dbReference type="GeneID" id="65130054"/>
<proteinExistence type="predicted"/>
<dbReference type="RefSeq" id="YP_010111626.1">
    <property type="nucleotide sequence ID" value="NC_055883.1"/>
</dbReference>
<keyword evidence="3" id="KW-1185">Reference proteome</keyword>
<evidence type="ECO:0000259" key="1">
    <source>
        <dbReference type="Pfam" id="PF25223"/>
    </source>
</evidence>
<evidence type="ECO:0000313" key="3">
    <source>
        <dbReference type="Proteomes" id="UP000593882"/>
    </source>
</evidence>
<sequence length="208" mass="25043">MDELMMYEYLNRRGMGGMSESEFRNKFRDFMKRYRRDSMEHDGFMSLEDRNYPRRHEDDGFMDVFDSRSNRFGDRFRDSGMRGNDMDRIIKYMRHSMNDGEHFTESEAMDLVSDMYHTEGGRKYSGEKFDIHKAKEICERYRGVIPVSATPTDVYVAINSQYHDYVELFKSWFGDNVDQKIIESAIIFWFKDVDCKSRNKVVSYFKEY</sequence>
<protein>
    <recommendedName>
        <fullName evidence="1">DUF7841 domain-containing protein</fullName>
    </recommendedName>
</protein>
<dbReference type="Proteomes" id="UP000593882">
    <property type="component" value="Segment"/>
</dbReference>
<organism evidence="2 3">
    <name type="scientific">uncultured phage cr85_1</name>
    <dbReference type="NCBI Taxonomy" id="2772074"/>
    <lineage>
        <taxon>Viruses</taxon>
        <taxon>Duplodnaviria</taxon>
        <taxon>Heunggongvirae</taxon>
        <taxon>Uroviricota</taxon>
        <taxon>Caudoviricetes</taxon>
        <taxon>Crassvirales</taxon>
        <taxon>Steigviridae</taxon>
        <taxon>Asinivirinae</taxon>
        <taxon>Kahnovirus</taxon>
        <taxon>Kahnovirus oralis</taxon>
    </lineage>
</organism>
<dbReference type="Pfam" id="PF25223">
    <property type="entry name" value="DUF7841"/>
    <property type="match status" value="1"/>
</dbReference>
<name>A0A7M1RYN6_9CAUD</name>
<dbReference type="EMBL" id="MT774390">
    <property type="protein sequence ID" value="QOR59468.1"/>
    <property type="molecule type" value="Genomic_DNA"/>
</dbReference>
<evidence type="ECO:0000313" key="2">
    <source>
        <dbReference type="EMBL" id="QOR59468.1"/>
    </source>
</evidence>
<dbReference type="InterPro" id="IPR057163">
    <property type="entry name" value="DUF7841"/>
</dbReference>
<reference evidence="2 3" key="1">
    <citation type="submission" date="2020-07" db="EMBL/GenBank/DDBJ databases">
        <title>Taxonomic proposal: Crassvirales, a new order of highly abundant and diverse bacterial viruses.</title>
        <authorList>
            <person name="Shkoporov A.N."/>
            <person name="Stockdale S.R."/>
            <person name="Guerin E."/>
            <person name="Ross R.P."/>
            <person name="Hill C."/>
        </authorList>
    </citation>
    <scope>NUCLEOTIDE SEQUENCE [LARGE SCALE GENOMIC DNA]</scope>
</reference>
<feature type="domain" description="DUF7841" evidence="1">
    <location>
        <begin position="93"/>
        <end position="206"/>
    </location>
</feature>
<dbReference type="KEGG" id="vg:65130054"/>
<accession>A0A7M1RYN6</accession>